<dbReference type="PANTHER" id="PTHR35579">
    <property type="entry name" value="CRISPR SYSTEM CMS ENDORIBONUCLEASE CSM3"/>
    <property type="match status" value="1"/>
</dbReference>
<feature type="compositionally biased region" description="Basic and acidic residues" evidence="2">
    <location>
        <begin position="152"/>
        <end position="168"/>
    </location>
</feature>
<dbReference type="InterPro" id="IPR052216">
    <property type="entry name" value="CRISPR_Csm3_endoribonuclease"/>
</dbReference>
<evidence type="ECO:0000313" key="5">
    <source>
        <dbReference type="Proteomes" id="UP000470772"/>
    </source>
</evidence>
<gene>
    <name evidence="4" type="ORF">GC250_09920</name>
</gene>
<evidence type="ECO:0000256" key="2">
    <source>
        <dbReference type="SAM" id="MobiDB-lite"/>
    </source>
</evidence>
<organism evidence="4 5">
    <name type="scientific">Sulfuracidifex metallicus DSM 6482 = JCM 9184</name>
    <dbReference type="NCBI Taxonomy" id="523847"/>
    <lineage>
        <taxon>Archaea</taxon>
        <taxon>Thermoproteota</taxon>
        <taxon>Thermoprotei</taxon>
        <taxon>Sulfolobales</taxon>
        <taxon>Sulfolobaceae</taxon>
        <taxon>Sulfuracidifex</taxon>
    </lineage>
</organism>
<dbReference type="GO" id="GO:0051607">
    <property type="term" value="P:defense response to virus"/>
    <property type="evidence" value="ECO:0007669"/>
    <property type="project" value="UniProtKB-KW"/>
</dbReference>
<sequence length="358" mass="40056">MGLLSLALLHRRGNRNREGNELHGLVHFRRSEGNEAFHEGGYAGVTAKNKGGDVSPQDCWTKFRLLPQFPGRTFIQGEIMTDKVIRLFKLSFKGDSFRVGGEREGSTVYQLKYTVKGREIPVIPSSSWKGVFKRISEGIAKGKGIGTASSHNNDDHPKEKRNNEEANKRVQSILEHVKSEVGKGTKVKGTQLKGIDIDDEVWTIVRSNVSADDVTWEDLEEITTRAVYYYMCPVDRLYGSKLFASSISFSDSLVEGNTSIQPHVVLDRNFGAQKEKRLFEEEVVEPSNITLKVVLRPEGDVQLWRYTLRYVEKMGIAVGGSKSRGLGHLTLDVEESKVGEVDGVNVKWDGLKGFLRGK</sequence>
<feature type="region of interest" description="Disordered" evidence="2">
    <location>
        <begin position="143"/>
        <end position="168"/>
    </location>
</feature>
<evidence type="ECO:0000259" key="3">
    <source>
        <dbReference type="Pfam" id="PF03787"/>
    </source>
</evidence>
<protein>
    <recommendedName>
        <fullName evidence="3">CRISPR type III-associated protein domain-containing protein</fullName>
    </recommendedName>
</protein>
<keyword evidence="1" id="KW-0051">Antiviral defense</keyword>
<dbReference type="AlphaFoldDB" id="A0A6A9QMH8"/>
<reference evidence="4 5" key="1">
    <citation type="submission" date="2019-10" db="EMBL/GenBank/DDBJ databases">
        <title>Sequencing and Assembly of Multiple Reported Metal-Biooxidizing Members of the Extremely Thermoacidophilic Archaeal Family Sulfolobaceae.</title>
        <authorList>
            <person name="Counts J.A."/>
            <person name="Kelly R.M."/>
        </authorList>
    </citation>
    <scope>NUCLEOTIDE SEQUENCE [LARGE SCALE GENOMIC DNA]</scope>
    <source>
        <strain evidence="4 5">DSM 6482</strain>
    </source>
</reference>
<evidence type="ECO:0000256" key="1">
    <source>
        <dbReference type="ARBA" id="ARBA00023118"/>
    </source>
</evidence>
<dbReference type="InterPro" id="IPR005537">
    <property type="entry name" value="RAMP_III_fam"/>
</dbReference>
<accession>A0A6A9QMH8</accession>
<keyword evidence="5" id="KW-1185">Reference proteome</keyword>
<proteinExistence type="predicted"/>
<dbReference type="EMBL" id="WGGD01000005">
    <property type="protein sequence ID" value="MUN29744.1"/>
    <property type="molecule type" value="Genomic_DNA"/>
</dbReference>
<evidence type="ECO:0000313" key="4">
    <source>
        <dbReference type="EMBL" id="MUN29744.1"/>
    </source>
</evidence>
<feature type="domain" description="CRISPR type III-associated protein" evidence="3">
    <location>
        <begin position="115"/>
        <end position="329"/>
    </location>
</feature>
<dbReference type="Proteomes" id="UP000470772">
    <property type="component" value="Unassembled WGS sequence"/>
</dbReference>
<dbReference type="PANTHER" id="PTHR35579:SF6">
    <property type="entry name" value="DUF324 DOMAIN-CONTAINING PROTEIN"/>
    <property type="match status" value="1"/>
</dbReference>
<comment type="caution">
    <text evidence="4">The sequence shown here is derived from an EMBL/GenBank/DDBJ whole genome shotgun (WGS) entry which is preliminary data.</text>
</comment>
<dbReference type="Pfam" id="PF03787">
    <property type="entry name" value="RAMPs"/>
    <property type="match status" value="1"/>
</dbReference>
<name>A0A6A9QMH8_SULME</name>